<proteinExistence type="predicted"/>
<sequence>NEPASDKRVILLNDGDHDDCANERLSQTVFDIAKEWKKTGSEALVLYIATARKSSQEEMSKIATSNDSIVYVDNFKVY</sequence>
<organism evidence="1 2">
    <name type="scientific">Trichostrongylus colubriformis</name>
    <name type="common">Black scour worm</name>
    <dbReference type="NCBI Taxonomy" id="6319"/>
    <lineage>
        <taxon>Eukaryota</taxon>
        <taxon>Metazoa</taxon>
        <taxon>Ecdysozoa</taxon>
        <taxon>Nematoda</taxon>
        <taxon>Chromadorea</taxon>
        <taxon>Rhabditida</taxon>
        <taxon>Rhabditina</taxon>
        <taxon>Rhabditomorpha</taxon>
        <taxon>Strongyloidea</taxon>
        <taxon>Trichostrongylidae</taxon>
        <taxon>Trichostrongylus</taxon>
    </lineage>
</organism>
<dbReference type="AlphaFoldDB" id="A0AAN8IXY9"/>
<name>A0AAN8IXY9_TRICO</name>
<reference evidence="1 2" key="1">
    <citation type="submission" date="2019-10" db="EMBL/GenBank/DDBJ databases">
        <title>Assembly and Annotation for the nematode Trichostrongylus colubriformis.</title>
        <authorList>
            <person name="Martin J."/>
        </authorList>
    </citation>
    <scope>NUCLEOTIDE SEQUENCE [LARGE SCALE GENOMIC DNA]</scope>
    <source>
        <strain evidence="1">G859</strain>
        <tissue evidence="1">Whole worm</tissue>
    </source>
</reference>
<evidence type="ECO:0000313" key="2">
    <source>
        <dbReference type="Proteomes" id="UP001331761"/>
    </source>
</evidence>
<feature type="non-terminal residue" evidence="1">
    <location>
        <position position="1"/>
    </location>
</feature>
<evidence type="ECO:0000313" key="1">
    <source>
        <dbReference type="EMBL" id="KAK5985622.1"/>
    </source>
</evidence>
<protein>
    <submittedName>
        <fullName evidence="1">Uncharacterized protein</fullName>
    </submittedName>
</protein>
<keyword evidence="2" id="KW-1185">Reference proteome</keyword>
<gene>
    <name evidence="1" type="ORF">GCK32_014987</name>
</gene>
<accession>A0AAN8IXY9</accession>
<comment type="caution">
    <text evidence="1">The sequence shown here is derived from an EMBL/GenBank/DDBJ whole genome shotgun (WGS) entry which is preliminary data.</text>
</comment>
<dbReference type="Proteomes" id="UP001331761">
    <property type="component" value="Unassembled WGS sequence"/>
</dbReference>
<dbReference type="EMBL" id="WIXE01001512">
    <property type="protein sequence ID" value="KAK5985622.1"/>
    <property type="molecule type" value="Genomic_DNA"/>
</dbReference>